<dbReference type="InterPro" id="IPR055560">
    <property type="entry name" value="DUF7136"/>
</dbReference>
<evidence type="ECO:0000256" key="3">
    <source>
        <dbReference type="ARBA" id="ARBA00022860"/>
    </source>
</evidence>
<feature type="region of interest" description="Disordered" evidence="4">
    <location>
        <begin position="54"/>
        <end position="143"/>
    </location>
</feature>
<dbReference type="Pfam" id="PF23584">
    <property type="entry name" value="DUF7136"/>
    <property type="match status" value="1"/>
</dbReference>
<sequence>MSSILMEAGTPCPRRSRTSNDSVPLDSLWDETLGNDDDTSTIDFTTEIRAPILGAKPKRRARTTTSFAIHSDIDEKHVQPKRETKPAGGIVSSNRKSSLLSQPAQRFRPRPRVSFAPSPFKHSQQRAENEPEKRSARPVAQRNNELLKRISGSDKALARDELKGVRRTTAYLPPEDITAASVFMGIFSPLKSDRVPLQPSSKIAQETCSKIDIPGKNGGKENLPPGMEFLEVKKKTINDESLSDQMGHLTLAESKPSKPLAARSVNEPAKKVSSKPAVKGPVSSLVVGTQKLTTRTKNRATTSNSSNPLKASRLGVDTHVRNNFDHEYPLASASITNPAVYDDNWISHQEAILAQLINGIFNHAKSEPSDSAEFRNELLGIYQGPYFTNLHRRLQASLVYGALSIPKDVLLKNSRLRQDLGMKRKFIDILLKSYEPNALWSALEAVTGRILTPKKGSSTLNRPANEPPVHEKASTKRLARCLDTFLIQNQDVDRSNSELGATGDETLADAYRRTVLRSMMIIVLLDKARISPKTSLSGCLFLTSSPYKSSFAVLQALTRFLLPSCGDVGKALAQLDCQLAYEQHPLEEYKYEISNLAVDLRDGVRLARLVELLLYPSSYTVPSSDSQWPLSRRLKVPCLSRIVKMSNAKIALEALASTEEGRTLVTNVRAADIVDGHREKTIALLWGLVSNWGLSGLVDLDDLKKEIDRLRRKASLRNEPEDFTGELARDDGPASLLRQWAFLVAQLRGLHAEEFTTDMANGEVYECILDEYEGCASTQTASTEDSESLPNRLLALGCSAQFINLLSGSKTYILNNSSTTGALAFLCSRLLPAAKRARAATVLQNAWRRALERRDARKRAMARDVARQWRDCALVENEPDEREEGENYRFVQADDNDNGHVQKAVKDTWEKVYQDPNALPEIAELLKLGECSEYNAGGQLGWAWGSGSVHPLPRIRAPSKIGKQVDTYTLVPKPAVCPSNPVRTSEILSEHLQQAPSRDLAPSLGTLGTLVPAISATSITTNNNKTGPCTTPTSIPPSPSTSRIRLSSCPSTCATRRRPGRTTCAVVAPTLVTPDPCRVEVDATLEESVRASFRARLCNGFYAPDDCPEDEDDENSGDWRFQGRGLWLGAGVLWGSKGLWGDVMVLVC</sequence>
<dbReference type="GO" id="GO:0000922">
    <property type="term" value="C:spindle pole"/>
    <property type="evidence" value="ECO:0007669"/>
    <property type="project" value="TreeGrafter"/>
</dbReference>
<dbReference type="OrthoDB" id="76388at2759"/>
<name>A0A3D8R9R6_9EURO</name>
<gene>
    <name evidence="6" type="ORF">DSM5745_08159</name>
</gene>
<dbReference type="GO" id="GO:0000278">
    <property type="term" value="P:mitotic cell cycle"/>
    <property type="evidence" value="ECO:0007669"/>
    <property type="project" value="TreeGrafter"/>
</dbReference>
<evidence type="ECO:0000256" key="2">
    <source>
        <dbReference type="ARBA" id="ARBA00022490"/>
    </source>
</evidence>
<dbReference type="GO" id="GO:0005516">
    <property type="term" value="F:calmodulin binding"/>
    <property type="evidence" value="ECO:0007669"/>
    <property type="project" value="UniProtKB-KW"/>
</dbReference>
<dbReference type="CDD" id="cd21223">
    <property type="entry name" value="CH_ASPM_rpt1"/>
    <property type="match status" value="1"/>
</dbReference>
<dbReference type="AlphaFoldDB" id="A0A3D8R9R6"/>
<dbReference type="SUPFAM" id="SSF47576">
    <property type="entry name" value="Calponin-homology domain, CH-domain"/>
    <property type="match status" value="1"/>
</dbReference>
<feature type="region of interest" description="Disordered" evidence="4">
    <location>
        <begin position="251"/>
        <end position="277"/>
    </location>
</feature>
<keyword evidence="7" id="KW-1185">Reference proteome</keyword>
<feature type="region of interest" description="Disordered" evidence="4">
    <location>
        <begin position="1"/>
        <end position="27"/>
    </location>
</feature>
<dbReference type="GO" id="GO:0051295">
    <property type="term" value="P:establishment of meiotic spindle localization"/>
    <property type="evidence" value="ECO:0007669"/>
    <property type="project" value="TreeGrafter"/>
</dbReference>
<evidence type="ECO:0000259" key="5">
    <source>
        <dbReference type="PROSITE" id="PS50021"/>
    </source>
</evidence>
<feature type="compositionally biased region" description="Basic and acidic residues" evidence="4">
    <location>
        <begin position="125"/>
        <end position="135"/>
    </location>
</feature>
<dbReference type="PANTHER" id="PTHR22706:SF1">
    <property type="entry name" value="ASSEMBLY FACTOR FOR SPINDLE MICROTUBULES"/>
    <property type="match status" value="1"/>
</dbReference>
<dbReference type="GeneID" id="38118529"/>
<feature type="domain" description="Calponin-homology (CH)" evidence="5">
    <location>
        <begin position="572"/>
        <end position="693"/>
    </location>
</feature>
<evidence type="ECO:0000313" key="6">
    <source>
        <dbReference type="EMBL" id="RDW70648.1"/>
    </source>
</evidence>
<dbReference type="Pfam" id="PF00307">
    <property type="entry name" value="CH"/>
    <property type="match status" value="1"/>
</dbReference>
<comment type="subcellular location">
    <subcellularLocation>
        <location evidence="1">Cytoplasm</location>
    </subcellularLocation>
</comment>
<dbReference type="InterPro" id="IPR051185">
    <property type="entry name" value="ASPM"/>
</dbReference>
<dbReference type="InterPro" id="IPR036872">
    <property type="entry name" value="CH_dom_sf"/>
</dbReference>
<dbReference type="RefSeq" id="XP_026601179.1">
    <property type="nucleotide sequence ID" value="XM_026750175.1"/>
</dbReference>
<dbReference type="PROSITE" id="PS50096">
    <property type="entry name" value="IQ"/>
    <property type="match status" value="1"/>
</dbReference>
<dbReference type="PANTHER" id="PTHR22706">
    <property type="entry name" value="ASSEMBLY FACTOR FOR SPINDLE MICROTUBULES"/>
    <property type="match status" value="1"/>
</dbReference>
<dbReference type="PROSITE" id="PS50021">
    <property type="entry name" value="CH"/>
    <property type="match status" value="1"/>
</dbReference>
<feature type="compositionally biased region" description="Polar residues" evidence="4">
    <location>
        <begin position="91"/>
        <end position="104"/>
    </location>
</feature>
<proteinExistence type="predicted"/>
<organism evidence="6 7">
    <name type="scientific">Aspergillus mulundensis</name>
    <dbReference type="NCBI Taxonomy" id="1810919"/>
    <lineage>
        <taxon>Eukaryota</taxon>
        <taxon>Fungi</taxon>
        <taxon>Dikarya</taxon>
        <taxon>Ascomycota</taxon>
        <taxon>Pezizomycotina</taxon>
        <taxon>Eurotiomycetes</taxon>
        <taxon>Eurotiomycetidae</taxon>
        <taxon>Eurotiales</taxon>
        <taxon>Aspergillaceae</taxon>
        <taxon>Aspergillus</taxon>
        <taxon>Aspergillus subgen. Nidulantes</taxon>
    </lineage>
</organism>
<evidence type="ECO:0000313" key="7">
    <source>
        <dbReference type="Proteomes" id="UP000256690"/>
    </source>
</evidence>
<dbReference type="Gene3D" id="1.10.418.10">
    <property type="entry name" value="Calponin-like domain"/>
    <property type="match status" value="1"/>
</dbReference>
<evidence type="ECO:0000256" key="4">
    <source>
        <dbReference type="SAM" id="MobiDB-lite"/>
    </source>
</evidence>
<accession>A0A3D8R9R6</accession>
<keyword evidence="2" id="KW-0963">Cytoplasm</keyword>
<dbReference type="GO" id="GO:0005737">
    <property type="term" value="C:cytoplasm"/>
    <property type="evidence" value="ECO:0007669"/>
    <property type="project" value="UniProtKB-SubCell"/>
</dbReference>
<keyword evidence="3" id="KW-0112">Calmodulin-binding</keyword>
<reference evidence="6 7" key="1">
    <citation type="journal article" date="2018" name="IMA Fungus">
        <title>IMA Genome-F 9: Draft genome sequence of Annulohypoxylon stygium, Aspergillus mulundensis, Berkeleyomyces basicola (syn. Thielaviopsis basicola), Ceratocystis smalleyi, two Cercospora beticola strains, Coleophoma cylindrospora, Fusarium fracticaudum, Phialophora cf. hyalina, and Morchella septimelata.</title>
        <authorList>
            <person name="Wingfield B.D."/>
            <person name="Bills G.F."/>
            <person name="Dong Y."/>
            <person name="Huang W."/>
            <person name="Nel W.J."/>
            <person name="Swalarsk-Parry B.S."/>
            <person name="Vaghefi N."/>
            <person name="Wilken P.M."/>
            <person name="An Z."/>
            <person name="de Beer Z.W."/>
            <person name="De Vos L."/>
            <person name="Chen L."/>
            <person name="Duong T.A."/>
            <person name="Gao Y."/>
            <person name="Hammerbacher A."/>
            <person name="Kikkert J.R."/>
            <person name="Li Y."/>
            <person name="Li H."/>
            <person name="Li K."/>
            <person name="Li Q."/>
            <person name="Liu X."/>
            <person name="Ma X."/>
            <person name="Naidoo K."/>
            <person name="Pethybridge S.J."/>
            <person name="Sun J."/>
            <person name="Steenkamp E.T."/>
            <person name="van der Nest M.A."/>
            <person name="van Wyk S."/>
            <person name="Wingfield M.J."/>
            <person name="Xiong C."/>
            <person name="Yue Q."/>
            <person name="Zhang X."/>
        </authorList>
    </citation>
    <scope>NUCLEOTIDE SEQUENCE [LARGE SCALE GENOMIC DNA]</scope>
    <source>
        <strain evidence="6 7">DSM 5745</strain>
    </source>
</reference>
<evidence type="ECO:0000256" key="1">
    <source>
        <dbReference type="ARBA" id="ARBA00004496"/>
    </source>
</evidence>
<dbReference type="Proteomes" id="UP000256690">
    <property type="component" value="Unassembled WGS sequence"/>
</dbReference>
<comment type="caution">
    <text evidence="6">The sequence shown here is derived from an EMBL/GenBank/DDBJ whole genome shotgun (WGS) entry which is preliminary data.</text>
</comment>
<protein>
    <recommendedName>
        <fullName evidence="5">Calponin-homology (CH) domain-containing protein</fullName>
    </recommendedName>
</protein>
<dbReference type="InterPro" id="IPR001715">
    <property type="entry name" value="CH_dom"/>
</dbReference>
<dbReference type="EMBL" id="PVWQ01000010">
    <property type="protein sequence ID" value="RDW70648.1"/>
    <property type="molecule type" value="Genomic_DNA"/>
</dbReference>
<feature type="compositionally biased region" description="Basic and acidic residues" evidence="4">
    <location>
        <begin position="71"/>
        <end position="85"/>
    </location>
</feature>
<dbReference type="GO" id="GO:0007051">
    <property type="term" value="P:spindle organization"/>
    <property type="evidence" value="ECO:0007669"/>
    <property type="project" value="TreeGrafter"/>
</dbReference>
<dbReference type="STRING" id="1810919.A0A3D8R9R6"/>